<evidence type="ECO:0000256" key="1">
    <source>
        <dbReference type="ARBA" id="ARBA00004395"/>
    </source>
</evidence>
<evidence type="ECO:0000256" key="3">
    <source>
        <dbReference type="ARBA" id="ARBA00020977"/>
    </source>
</evidence>
<evidence type="ECO:0000313" key="11">
    <source>
        <dbReference type="Proteomes" id="UP000769528"/>
    </source>
</evidence>
<proteinExistence type="inferred from homology"/>
<keyword evidence="5" id="KW-0653">Protein transport</keyword>
<dbReference type="GO" id="GO:0015031">
    <property type="term" value="P:protein transport"/>
    <property type="evidence" value="ECO:0007669"/>
    <property type="project" value="UniProtKB-KW"/>
</dbReference>
<keyword evidence="7" id="KW-0472">Membrane</keyword>
<evidence type="ECO:0000256" key="6">
    <source>
        <dbReference type="ARBA" id="ARBA00023034"/>
    </source>
</evidence>
<evidence type="ECO:0000256" key="7">
    <source>
        <dbReference type="ARBA" id="ARBA00023136"/>
    </source>
</evidence>
<evidence type="ECO:0000313" key="10">
    <source>
        <dbReference type="EMBL" id="KAH3667042.1"/>
    </source>
</evidence>
<dbReference type="Pfam" id="PF06148">
    <property type="entry name" value="COG2_N"/>
    <property type="match status" value="1"/>
</dbReference>
<name>A0A9P8P854_9ASCO</name>
<comment type="similarity">
    <text evidence="2">Belongs to the COG2 family.</text>
</comment>
<dbReference type="OrthoDB" id="332281at2759"/>
<dbReference type="PANTHER" id="PTHR12961">
    <property type="entry name" value="CONSERVED OLIGOMERIC GOLGI COMPLEX COMPONENT 2"/>
    <property type="match status" value="1"/>
</dbReference>
<evidence type="ECO:0000256" key="2">
    <source>
        <dbReference type="ARBA" id="ARBA00007603"/>
    </source>
</evidence>
<dbReference type="AlphaFoldDB" id="A0A9P8P854"/>
<reference evidence="10" key="2">
    <citation type="submission" date="2021-01" db="EMBL/GenBank/DDBJ databases">
        <authorList>
            <person name="Schikora-Tamarit M.A."/>
        </authorList>
    </citation>
    <scope>NUCLEOTIDE SEQUENCE</scope>
    <source>
        <strain evidence="10">CBS6341</strain>
    </source>
</reference>
<evidence type="ECO:0000256" key="4">
    <source>
        <dbReference type="ARBA" id="ARBA00022448"/>
    </source>
</evidence>
<protein>
    <recommendedName>
        <fullName evidence="3">Conserved oligomeric Golgi complex subunit 2</fullName>
    </recommendedName>
    <alternativeName>
        <fullName evidence="8">Component of oligomeric Golgi complex 2</fullName>
    </alternativeName>
</protein>
<keyword evidence="6" id="KW-0333">Golgi apparatus</keyword>
<sequence>MSNIADEPNFSDIIDFKNELFPYPKKVTRASFLKDLEINASDPSSSIQSLKEQHFDVDKFLNENYRFTLLEDLQTELNILLKELDKELFDLVNDDYFEFIKLGKALDGGEGLVDSLRVDVTKYNKKLIDEADRLEYSQKILKDSLENIESLRAFKVS</sequence>
<evidence type="ECO:0000256" key="8">
    <source>
        <dbReference type="ARBA" id="ARBA00031344"/>
    </source>
</evidence>
<evidence type="ECO:0000256" key="5">
    <source>
        <dbReference type="ARBA" id="ARBA00022927"/>
    </source>
</evidence>
<keyword evidence="11" id="KW-1185">Reference proteome</keyword>
<dbReference type="GO" id="GO:0000139">
    <property type="term" value="C:Golgi membrane"/>
    <property type="evidence" value="ECO:0007669"/>
    <property type="project" value="UniProtKB-SubCell"/>
</dbReference>
<dbReference type="PANTHER" id="PTHR12961:SF0">
    <property type="entry name" value="CONSERVED OLIGOMERIC GOLGI COMPLEX SUBUNIT 2"/>
    <property type="match status" value="1"/>
</dbReference>
<dbReference type="GO" id="GO:0017119">
    <property type="term" value="C:Golgi transport complex"/>
    <property type="evidence" value="ECO:0007669"/>
    <property type="project" value="TreeGrafter"/>
</dbReference>
<feature type="domain" description="Conserved oligomeric Golgi complex subunit 2 N-terminal" evidence="9">
    <location>
        <begin position="50"/>
        <end position="116"/>
    </location>
</feature>
<dbReference type="InterPro" id="IPR009316">
    <property type="entry name" value="COG2"/>
</dbReference>
<comment type="subcellular location">
    <subcellularLocation>
        <location evidence="1">Golgi apparatus membrane</location>
        <topology evidence="1">Peripheral membrane protein</topology>
    </subcellularLocation>
</comment>
<evidence type="ECO:0000259" key="9">
    <source>
        <dbReference type="Pfam" id="PF06148"/>
    </source>
</evidence>
<gene>
    <name evidence="10" type="ORF">WICMUC_005389</name>
</gene>
<organism evidence="10 11">
    <name type="scientific">Wickerhamomyces mucosus</name>
    <dbReference type="NCBI Taxonomy" id="1378264"/>
    <lineage>
        <taxon>Eukaryota</taxon>
        <taxon>Fungi</taxon>
        <taxon>Dikarya</taxon>
        <taxon>Ascomycota</taxon>
        <taxon>Saccharomycotina</taxon>
        <taxon>Saccharomycetes</taxon>
        <taxon>Phaffomycetales</taxon>
        <taxon>Wickerhamomycetaceae</taxon>
        <taxon>Wickerhamomyces</taxon>
    </lineage>
</organism>
<dbReference type="GO" id="GO:0007030">
    <property type="term" value="P:Golgi organization"/>
    <property type="evidence" value="ECO:0007669"/>
    <property type="project" value="InterPro"/>
</dbReference>
<dbReference type="InterPro" id="IPR024602">
    <property type="entry name" value="COG_su2_N"/>
</dbReference>
<dbReference type="GO" id="GO:0006891">
    <property type="term" value="P:intra-Golgi vesicle-mediated transport"/>
    <property type="evidence" value="ECO:0007669"/>
    <property type="project" value="TreeGrafter"/>
</dbReference>
<dbReference type="EMBL" id="JAEUBF010001392">
    <property type="protein sequence ID" value="KAH3667042.1"/>
    <property type="molecule type" value="Genomic_DNA"/>
</dbReference>
<dbReference type="Proteomes" id="UP000769528">
    <property type="component" value="Unassembled WGS sequence"/>
</dbReference>
<comment type="caution">
    <text evidence="10">The sequence shown here is derived from an EMBL/GenBank/DDBJ whole genome shotgun (WGS) entry which is preliminary data.</text>
</comment>
<accession>A0A9P8P854</accession>
<reference evidence="10" key="1">
    <citation type="journal article" date="2021" name="Open Biol.">
        <title>Shared evolutionary footprints suggest mitochondrial oxidative damage underlies multiple complex I losses in fungi.</title>
        <authorList>
            <person name="Schikora-Tamarit M.A."/>
            <person name="Marcet-Houben M."/>
            <person name="Nosek J."/>
            <person name="Gabaldon T."/>
        </authorList>
    </citation>
    <scope>NUCLEOTIDE SEQUENCE</scope>
    <source>
        <strain evidence="10">CBS6341</strain>
    </source>
</reference>
<keyword evidence="4" id="KW-0813">Transport</keyword>